<sequence>MDSLARTVRENISLALAKTGTTQLDLQAGTGISKSKISRVLAGESILNSIEIYQVALFFSVAPNWMYTEHLQEVASSL</sequence>
<comment type="caution">
    <text evidence="1">The sequence shown here is derived from an EMBL/GenBank/DDBJ whole genome shotgun (WGS) entry which is preliminary data.</text>
</comment>
<accession>A0A930LC64</accession>
<proteinExistence type="predicted"/>
<dbReference type="CDD" id="cd00093">
    <property type="entry name" value="HTH_XRE"/>
    <property type="match status" value="1"/>
</dbReference>
<dbReference type="InterPro" id="IPR010982">
    <property type="entry name" value="Lambda_DNA-bd_dom_sf"/>
</dbReference>
<evidence type="ECO:0000313" key="1">
    <source>
        <dbReference type="EMBL" id="MBF1663992.1"/>
    </source>
</evidence>
<dbReference type="AlphaFoldDB" id="A0A930LC64"/>
<dbReference type="InterPro" id="IPR001387">
    <property type="entry name" value="Cro/C1-type_HTH"/>
</dbReference>
<dbReference type="RefSeq" id="WP_049352513.1">
    <property type="nucleotide sequence ID" value="NZ_JABZXR010000020.1"/>
</dbReference>
<evidence type="ECO:0000313" key="2">
    <source>
        <dbReference type="Proteomes" id="UP000756427"/>
    </source>
</evidence>
<dbReference type="Proteomes" id="UP000756427">
    <property type="component" value="Unassembled WGS sequence"/>
</dbReference>
<organism evidence="1 2">
    <name type="scientific">Rothia mucilaginosa</name>
    <dbReference type="NCBI Taxonomy" id="43675"/>
    <lineage>
        <taxon>Bacteria</taxon>
        <taxon>Bacillati</taxon>
        <taxon>Actinomycetota</taxon>
        <taxon>Actinomycetes</taxon>
        <taxon>Micrococcales</taxon>
        <taxon>Micrococcaceae</taxon>
        <taxon>Rothia</taxon>
    </lineage>
</organism>
<dbReference type="GO" id="GO:0003677">
    <property type="term" value="F:DNA binding"/>
    <property type="evidence" value="ECO:0007669"/>
    <property type="project" value="InterPro"/>
</dbReference>
<reference evidence="1" key="1">
    <citation type="submission" date="2020-04" db="EMBL/GenBank/DDBJ databases">
        <title>Deep metagenomics examines the oral microbiome during advanced dental caries in children, revealing novel taxa and co-occurrences with host molecules.</title>
        <authorList>
            <person name="Baker J.L."/>
            <person name="Morton J.T."/>
            <person name="Dinis M."/>
            <person name="Alvarez R."/>
            <person name="Tran N.C."/>
            <person name="Knight R."/>
            <person name="Edlund A."/>
        </authorList>
    </citation>
    <scope>NUCLEOTIDE SEQUENCE</scope>
    <source>
        <strain evidence="1">JCVI_44_bin.2</strain>
    </source>
</reference>
<protein>
    <submittedName>
        <fullName evidence="1">Helix-turn-helix transcriptional regulator</fullName>
    </submittedName>
</protein>
<dbReference type="EMBL" id="JABZXR010000020">
    <property type="protein sequence ID" value="MBF1663992.1"/>
    <property type="molecule type" value="Genomic_DNA"/>
</dbReference>
<dbReference type="SUPFAM" id="SSF47413">
    <property type="entry name" value="lambda repressor-like DNA-binding domains"/>
    <property type="match status" value="1"/>
</dbReference>
<name>A0A930LC64_9MICC</name>
<dbReference type="Gene3D" id="1.10.260.40">
    <property type="entry name" value="lambda repressor-like DNA-binding domains"/>
    <property type="match status" value="1"/>
</dbReference>
<gene>
    <name evidence="1" type="ORF">HXO64_05485</name>
</gene>